<accession>A0A0F9DQ85</accession>
<evidence type="ECO:0000256" key="1">
    <source>
        <dbReference type="SAM" id="MobiDB-lite"/>
    </source>
</evidence>
<name>A0A0F9DQ85_9ZZZZ</name>
<proteinExistence type="predicted"/>
<evidence type="ECO:0000313" key="2">
    <source>
        <dbReference type="EMBL" id="KKL63968.1"/>
    </source>
</evidence>
<feature type="compositionally biased region" description="Polar residues" evidence="1">
    <location>
        <begin position="1"/>
        <end position="17"/>
    </location>
</feature>
<gene>
    <name evidence="2" type="ORF">LCGC14_2169790</name>
</gene>
<feature type="region of interest" description="Disordered" evidence="1">
    <location>
        <begin position="1"/>
        <end position="43"/>
    </location>
</feature>
<dbReference type="AlphaFoldDB" id="A0A0F9DQ85"/>
<sequence>MENLSSSTDRLTWQPTREQGMGSGFTVHNDKQPTASSNRPLIRGYYKSKKYQDILRVE</sequence>
<comment type="caution">
    <text evidence="2">The sequence shown here is derived from an EMBL/GenBank/DDBJ whole genome shotgun (WGS) entry which is preliminary data.</text>
</comment>
<organism evidence="2">
    <name type="scientific">marine sediment metagenome</name>
    <dbReference type="NCBI Taxonomy" id="412755"/>
    <lineage>
        <taxon>unclassified sequences</taxon>
        <taxon>metagenomes</taxon>
        <taxon>ecological metagenomes</taxon>
    </lineage>
</organism>
<reference evidence="2" key="1">
    <citation type="journal article" date="2015" name="Nature">
        <title>Complex archaea that bridge the gap between prokaryotes and eukaryotes.</title>
        <authorList>
            <person name="Spang A."/>
            <person name="Saw J.H."/>
            <person name="Jorgensen S.L."/>
            <person name="Zaremba-Niedzwiedzka K."/>
            <person name="Martijn J."/>
            <person name="Lind A.E."/>
            <person name="van Eijk R."/>
            <person name="Schleper C."/>
            <person name="Guy L."/>
            <person name="Ettema T.J."/>
        </authorList>
    </citation>
    <scope>NUCLEOTIDE SEQUENCE</scope>
</reference>
<protein>
    <submittedName>
        <fullName evidence="2">Uncharacterized protein</fullName>
    </submittedName>
</protein>
<dbReference type="EMBL" id="LAZR01027990">
    <property type="protein sequence ID" value="KKL63968.1"/>
    <property type="molecule type" value="Genomic_DNA"/>
</dbReference>